<evidence type="ECO:0000313" key="1">
    <source>
        <dbReference type="EMBL" id="GBM95080.1"/>
    </source>
</evidence>
<dbReference type="PANTHER" id="PTHR47326">
    <property type="entry name" value="TRANSPOSABLE ELEMENT TC3 TRANSPOSASE-LIKE PROTEIN"/>
    <property type="match status" value="1"/>
</dbReference>
<protein>
    <submittedName>
        <fullName evidence="1">Uncharacterized protein</fullName>
    </submittedName>
</protein>
<organism evidence="1 2">
    <name type="scientific">Araneus ventricosus</name>
    <name type="common">Orbweaver spider</name>
    <name type="synonym">Epeira ventricosa</name>
    <dbReference type="NCBI Taxonomy" id="182803"/>
    <lineage>
        <taxon>Eukaryota</taxon>
        <taxon>Metazoa</taxon>
        <taxon>Ecdysozoa</taxon>
        <taxon>Arthropoda</taxon>
        <taxon>Chelicerata</taxon>
        <taxon>Arachnida</taxon>
        <taxon>Araneae</taxon>
        <taxon>Araneomorphae</taxon>
        <taxon>Entelegynae</taxon>
        <taxon>Araneoidea</taxon>
        <taxon>Araneidae</taxon>
        <taxon>Araneus</taxon>
    </lineage>
</organism>
<dbReference type="GO" id="GO:0003676">
    <property type="term" value="F:nucleic acid binding"/>
    <property type="evidence" value="ECO:0007669"/>
    <property type="project" value="InterPro"/>
</dbReference>
<reference evidence="1 2" key="1">
    <citation type="journal article" date="2019" name="Sci. Rep.">
        <title>Orb-weaving spider Araneus ventricosus genome elucidates the spidroin gene catalogue.</title>
        <authorList>
            <person name="Kono N."/>
            <person name="Nakamura H."/>
            <person name="Ohtoshi R."/>
            <person name="Moran D.A.P."/>
            <person name="Shinohara A."/>
            <person name="Yoshida Y."/>
            <person name="Fujiwara M."/>
            <person name="Mori M."/>
            <person name="Tomita M."/>
            <person name="Arakawa K."/>
        </authorList>
    </citation>
    <scope>NUCLEOTIDE SEQUENCE [LARGE SCALE GENOMIC DNA]</scope>
</reference>
<dbReference type="Gene3D" id="3.30.420.10">
    <property type="entry name" value="Ribonuclease H-like superfamily/Ribonuclease H"/>
    <property type="match status" value="1"/>
</dbReference>
<proteinExistence type="predicted"/>
<dbReference type="EMBL" id="BGPR01004027">
    <property type="protein sequence ID" value="GBM95080.1"/>
    <property type="molecule type" value="Genomic_DNA"/>
</dbReference>
<keyword evidence="2" id="KW-1185">Reference proteome</keyword>
<accession>A0A4Y2JYB8</accession>
<comment type="caution">
    <text evidence="1">The sequence shown here is derived from an EMBL/GenBank/DDBJ whole genome shotgun (WGS) entry which is preliminary data.</text>
</comment>
<evidence type="ECO:0000313" key="2">
    <source>
        <dbReference type="Proteomes" id="UP000499080"/>
    </source>
</evidence>
<name>A0A4Y2JYB8_ARAVE</name>
<sequence length="149" mass="17328">MKLRKKSFFAVIDRESDSQYSSTSSRSVSRDFFLSWSAVRKFLRSIVKCYSYKIHVMQALNPADPGKRTQFARLFLARRAVDNCPWNILWSDETHFTLHGAVNTRNCRIWGTARTLPELKASITRLQLIEKPFVLLLKTLKQALNMCLK</sequence>
<dbReference type="PANTHER" id="PTHR47326:SF1">
    <property type="entry name" value="HTH PSQ-TYPE DOMAIN-CONTAINING PROTEIN"/>
    <property type="match status" value="1"/>
</dbReference>
<dbReference type="Proteomes" id="UP000499080">
    <property type="component" value="Unassembled WGS sequence"/>
</dbReference>
<gene>
    <name evidence="1" type="ORF">AVEN_111036_1</name>
</gene>
<dbReference type="AlphaFoldDB" id="A0A4Y2JYB8"/>
<dbReference type="InterPro" id="IPR036397">
    <property type="entry name" value="RNaseH_sf"/>
</dbReference>